<dbReference type="Gramene" id="TuG1812G0500000988.01.T01">
    <property type="protein sequence ID" value="TuG1812G0500000988.01.T01.cds385817"/>
    <property type="gene ID" value="TuG1812G0500000988.01"/>
</dbReference>
<evidence type="ECO:0000313" key="1">
    <source>
        <dbReference type="EnsemblPlants" id="TuG1812G0500000988.01.T01.cds385817"/>
    </source>
</evidence>
<sequence length="29" mass="3531">MEDSVDMNRMLVSRSLCTPFLINCKYWMF</sequence>
<keyword evidence="2" id="KW-1185">Reference proteome</keyword>
<protein>
    <submittedName>
        <fullName evidence="1">Uncharacterized protein</fullName>
    </submittedName>
</protein>
<reference evidence="2" key="1">
    <citation type="journal article" date="2013" name="Nature">
        <title>Draft genome of the wheat A-genome progenitor Triticum urartu.</title>
        <authorList>
            <person name="Ling H.Q."/>
            <person name="Zhao S."/>
            <person name="Liu D."/>
            <person name="Wang J."/>
            <person name="Sun H."/>
            <person name="Zhang C."/>
            <person name="Fan H."/>
            <person name="Li D."/>
            <person name="Dong L."/>
            <person name="Tao Y."/>
            <person name="Gao C."/>
            <person name="Wu H."/>
            <person name="Li Y."/>
            <person name="Cui Y."/>
            <person name="Guo X."/>
            <person name="Zheng S."/>
            <person name="Wang B."/>
            <person name="Yu K."/>
            <person name="Liang Q."/>
            <person name="Yang W."/>
            <person name="Lou X."/>
            <person name="Chen J."/>
            <person name="Feng M."/>
            <person name="Jian J."/>
            <person name="Zhang X."/>
            <person name="Luo G."/>
            <person name="Jiang Y."/>
            <person name="Liu J."/>
            <person name="Wang Z."/>
            <person name="Sha Y."/>
            <person name="Zhang B."/>
            <person name="Wu H."/>
            <person name="Tang D."/>
            <person name="Shen Q."/>
            <person name="Xue P."/>
            <person name="Zou S."/>
            <person name="Wang X."/>
            <person name="Liu X."/>
            <person name="Wang F."/>
            <person name="Yang Y."/>
            <person name="An X."/>
            <person name="Dong Z."/>
            <person name="Zhang K."/>
            <person name="Zhang X."/>
            <person name="Luo M.C."/>
            <person name="Dvorak J."/>
            <person name="Tong Y."/>
            <person name="Wang J."/>
            <person name="Yang H."/>
            <person name="Li Z."/>
            <person name="Wang D."/>
            <person name="Zhang A."/>
            <person name="Wang J."/>
        </authorList>
    </citation>
    <scope>NUCLEOTIDE SEQUENCE</scope>
    <source>
        <strain evidence="2">cv. G1812</strain>
    </source>
</reference>
<proteinExistence type="predicted"/>
<evidence type="ECO:0000313" key="2">
    <source>
        <dbReference type="Proteomes" id="UP000015106"/>
    </source>
</evidence>
<dbReference type="AlphaFoldDB" id="A0A8R7UCD8"/>
<reference evidence="1" key="2">
    <citation type="submission" date="2018-03" db="EMBL/GenBank/DDBJ databases">
        <title>The Triticum urartu genome reveals the dynamic nature of wheat genome evolution.</title>
        <authorList>
            <person name="Ling H."/>
            <person name="Ma B."/>
            <person name="Shi X."/>
            <person name="Liu H."/>
            <person name="Dong L."/>
            <person name="Sun H."/>
            <person name="Cao Y."/>
            <person name="Gao Q."/>
            <person name="Zheng S."/>
            <person name="Li Y."/>
            <person name="Yu Y."/>
            <person name="Du H."/>
            <person name="Qi M."/>
            <person name="Li Y."/>
            <person name="Yu H."/>
            <person name="Cui Y."/>
            <person name="Wang N."/>
            <person name="Chen C."/>
            <person name="Wu H."/>
            <person name="Zhao Y."/>
            <person name="Zhang J."/>
            <person name="Li Y."/>
            <person name="Zhou W."/>
            <person name="Zhang B."/>
            <person name="Hu W."/>
            <person name="Eijk M."/>
            <person name="Tang J."/>
            <person name="Witsenboer H."/>
            <person name="Zhao S."/>
            <person name="Li Z."/>
            <person name="Zhang A."/>
            <person name="Wang D."/>
            <person name="Liang C."/>
        </authorList>
    </citation>
    <scope>NUCLEOTIDE SEQUENCE [LARGE SCALE GENOMIC DNA]</scope>
    <source>
        <strain evidence="1">cv. G1812</strain>
    </source>
</reference>
<name>A0A8R7UCD8_TRIUA</name>
<dbReference type="EnsemblPlants" id="TuG1812G0500000988.01.T01">
    <property type="protein sequence ID" value="TuG1812G0500000988.01.T01.cds385817"/>
    <property type="gene ID" value="TuG1812G0500000988.01"/>
</dbReference>
<organism evidence="1 2">
    <name type="scientific">Triticum urartu</name>
    <name type="common">Red wild einkorn</name>
    <name type="synonym">Crithodium urartu</name>
    <dbReference type="NCBI Taxonomy" id="4572"/>
    <lineage>
        <taxon>Eukaryota</taxon>
        <taxon>Viridiplantae</taxon>
        <taxon>Streptophyta</taxon>
        <taxon>Embryophyta</taxon>
        <taxon>Tracheophyta</taxon>
        <taxon>Spermatophyta</taxon>
        <taxon>Magnoliopsida</taxon>
        <taxon>Liliopsida</taxon>
        <taxon>Poales</taxon>
        <taxon>Poaceae</taxon>
        <taxon>BOP clade</taxon>
        <taxon>Pooideae</taxon>
        <taxon>Triticodae</taxon>
        <taxon>Triticeae</taxon>
        <taxon>Triticinae</taxon>
        <taxon>Triticum</taxon>
    </lineage>
</organism>
<reference evidence="1" key="3">
    <citation type="submission" date="2022-06" db="UniProtKB">
        <authorList>
            <consortium name="EnsemblPlants"/>
        </authorList>
    </citation>
    <scope>IDENTIFICATION</scope>
</reference>
<dbReference type="Proteomes" id="UP000015106">
    <property type="component" value="Chromosome 5"/>
</dbReference>
<accession>A0A8R7UCD8</accession>